<sequence>MGSSSGSIDKEIGEIRVALRNVHETIYKLALQMNNATTIVDGKLSKVDEEVRKVAQEVSHVRDNTNVVTSLFPSNGTYLGAFLALDAIIWILAIFLLYKIVVNLRSIGKMSQKWQTKYANLRSLKSPQPAFIIAEDPDSESVIVRIPQTRPVQEPPTYRSSMGRGGRHYRRNGIPPPKYQNEMEEASSLLNEISPDRRSEWTQIVDEK</sequence>
<proteinExistence type="predicted"/>
<accession>A0A914Y109</accession>
<evidence type="ECO:0000313" key="3">
    <source>
        <dbReference type="Proteomes" id="UP000887577"/>
    </source>
</evidence>
<keyword evidence="3" id="KW-1185">Reference proteome</keyword>
<dbReference type="WBParaSite" id="PSU_v2.g12906.t1">
    <property type="protein sequence ID" value="PSU_v2.g12906.t1"/>
    <property type="gene ID" value="PSU_v2.g12906"/>
</dbReference>
<keyword evidence="2" id="KW-1133">Transmembrane helix</keyword>
<evidence type="ECO:0000256" key="2">
    <source>
        <dbReference type="SAM" id="Phobius"/>
    </source>
</evidence>
<dbReference type="AlphaFoldDB" id="A0A914Y109"/>
<feature type="transmembrane region" description="Helical" evidence="2">
    <location>
        <begin position="78"/>
        <end position="101"/>
    </location>
</feature>
<reference evidence="4" key="1">
    <citation type="submission" date="2022-11" db="UniProtKB">
        <authorList>
            <consortium name="WormBaseParasite"/>
        </authorList>
    </citation>
    <scope>IDENTIFICATION</scope>
</reference>
<dbReference type="Proteomes" id="UP000887577">
    <property type="component" value="Unplaced"/>
</dbReference>
<protein>
    <submittedName>
        <fullName evidence="4">Uncharacterized protein</fullName>
    </submittedName>
</protein>
<keyword evidence="2" id="KW-0472">Membrane</keyword>
<feature type="region of interest" description="Disordered" evidence="1">
    <location>
        <begin position="152"/>
        <end position="180"/>
    </location>
</feature>
<name>A0A914Y109_9BILA</name>
<keyword evidence="2" id="KW-0812">Transmembrane</keyword>
<evidence type="ECO:0000256" key="1">
    <source>
        <dbReference type="SAM" id="MobiDB-lite"/>
    </source>
</evidence>
<organism evidence="3 4">
    <name type="scientific">Panagrolaimus superbus</name>
    <dbReference type="NCBI Taxonomy" id="310955"/>
    <lineage>
        <taxon>Eukaryota</taxon>
        <taxon>Metazoa</taxon>
        <taxon>Ecdysozoa</taxon>
        <taxon>Nematoda</taxon>
        <taxon>Chromadorea</taxon>
        <taxon>Rhabditida</taxon>
        <taxon>Tylenchina</taxon>
        <taxon>Panagrolaimomorpha</taxon>
        <taxon>Panagrolaimoidea</taxon>
        <taxon>Panagrolaimidae</taxon>
        <taxon>Panagrolaimus</taxon>
    </lineage>
</organism>
<evidence type="ECO:0000313" key="4">
    <source>
        <dbReference type="WBParaSite" id="PSU_v2.g12906.t1"/>
    </source>
</evidence>